<accession>A0ABU5CUF9</accession>
<reference evidence="7 8" key="1">
    <citation type="submission" date="2023-10" db="EMBL/GenBank/DDBJ databases">
        <title>Virgibacillus soli CC-YMP-6 genome.</title>
        <authorList>
            <person name="Miliotis G."/>
            <person name="Sengupta P."/>
            <person name="Hameed A."/>
            <person name="Chuvochina M."/>
            <person name="Mcdonagh F."/>
            <person name="Simpson A.C."/>
            <person name="Singh N.K."/>
            <person name="Rekha P.D."/>
            <person name="Raman K."/>
            <person name="Hugenholtz P."/>
            <person name="Venkateswaran K."/>
        </authorList>
    </citation>
    <scope>NUCLEOTIDE SEQUENCE [LARGE SCALE GENOMIC DNA]</scope>
    <source>
        <strain evidence="7 8">CC-YMP-6</strain>
    </source>
</reference>
<evidence type="ECO:0000256" key="5">
    <source>
        <dbReference type="SAM" id="Phobius"/>
    </source>
</evidence>
<dbReference type="Pfam" id="PF00664">
    <property type="entry name" value="ABC_membrane"/>
    <property type="match status" value="1"/>
</dbReference>
<keyword evidence="2 5" id="KW-0812">Transmembrane</keyword>
<proteinExistence type="predicted"/>
<evidence type="ECO:0000256" key="1">
    <source>
        <dbReference type="ARBA" id="ARBA00004651"/>
    </source>
</evidence>
<dbReference type="InterPro" id="IPR011527">
    <property type="entry name" value="ABC1_TM_dom"/>
</dbReference>
<evidence type="ECO:0000313" key="8">
    <source>
        <dbReference type="Proteomes" id="UP001275315"/>
    </source>
</evidence>
<keyword evidence="8" id="KW-1185">Reference proteome</keyword>
<evidence type="ECO:0000256" key="3">
    <source>
        <dbReference type="ARBA" id="ARBA00022989"/>
    </source>
</evidence>
<dbReference type="EMBL" id="JAWDIQ010000002">
    <property type="protein sequence ID" value="MDY0409075.1"/>
    <property type="molecule type" value="Genomic_DNA"/>
</dbReference>
<organism evidence="7 8">
    <name type="scientific">Paracerasibacillus soli</name>
    <dbReference type="NCBI Taxonomy" id="480284"/>
    <lineage>
        <taxon>Bacteria</taxon>
        <taxon>Bacillati</taxon>
        <taxon>Bacillota</taxon>
        <taxon>Bacilli</taxon>
        <taxon>Bacillales</taxon>
        <taxon>Bacillaceae</taxon>
        <taxon>Paracerasibacillus</taxon>
    </lineage>
</organism>
<evidence type="ECO:0000313" key="7">
    <source>
        <dbReference type="EMBL" id="MDY0409075.1"/>
    </source>
</evidence>
<feature type="transmembrane region" description="Helical" evidence="5">
    <location>
        <begin position="129"/>
        <end position="154"/>
    </location>
</feature>
<evidence type="ECO:0000259" key="6">
    <source>
        <dbReference type="PROSITE" id="PS50929"/>
    </source>
</evidence>
<feature type="transmembrane region" description="Helical" evidence="5">
    <location>
        <begin position="245"/>
        <end position="264"/>
    </location>
</feature>
<dbReference type="RefSeq" id="WP_320379894.1">
    <property type="nucleotide sequence ID" value="NZ_JAWDIQ010000002.1"/>
</dbReference>
<dbReference type="InterPro" id="IPR036640">
    <property type="entry name" value="ABC1_TM_sf"/>
</dbReference>
<dbReference type="Gene3D" id="1.20.1560.10">
    <property type="entry name" value="ABC transporter type 1, transmembrane domain"/>
    <property type="match status" value="1"/>
</dbReference>
<name>A0ABU5CUF9_9BACI</name>
<feature type="domain" description="ABC transmembrane type-1" evidence="6">
    <location>
        <begin position="18"/>
        <end position="266"/>
    </location>
</feature>
<comment type="caution">
    <text evidence="7">The sequence shown here is derived from an EMBL/GenBank/DDBJ whole genome shotgun (WGS) entry which is preliminary data.</text>
</comment>
<sequence>MMKNWITPYMKQFKLQWFLTLLFGLLGIASGALLLFTSGYLISKSSLRPENVMLVYIPIVAVRAFSIGQALFPYLEKLVSHDLVLRILAMMRTKLYKMVEPQALFLQSRYQTGDLLSVLSDDIERLQDLFLRTILPSIFSVIMYTVFIAVIGLFDMTFAIMMALVLGVIVFLSPFLSLFWLRRYHISQKKVKNRLYEQLTDAIFGITDWQASGRTATFLEDFRETNAALQGYERKLQNRHHIRSAIIQLVIGIVMMSVLIWSSIQVGKAFLPQL</sequence>
<gene>
    <name evidence="7" type="ORF">RWD45_11520</name>
</gene>
<keyword evidence="4 5" id="KW-0472">Membrane</keyword>
<dbReference type="PROSITE" id="PS50929">
    <property type="entry name" value="ABC_TM1F"/>
    <property type="match status" value="1"/>
</dbReference>
<feature type="transmembrane region" description="Helical" evidence="5">
    <location>
        <begin position="55"/>
        <end position="75"/>
    </location>
</feature>
<dbReference type="Proteomes" id="UP001275315">
    <property type="component" value="Unassembled WGS sequence"/>
</dbReference>
<feature type="transmembrane region" description="Helical" evidence="5">
    <location>
        <begin position="160"/>
        <end position="181"/>
    </location>
</feature>
<evidence type="ECO:0000256" key="4">
    <source>
        <dbReference type="ARBA" id="ARBA00023136"/>
    </source>
</evidence>
<comment type="subcellular location">
    <subcellularLocation>
        <location evidence="1">Cell membrane</location>
        <topology evidence="1">Multi-pass membrane protein</topology>
    </subcellularLocation>
</comment>
<dbReference type="SUPFAM" id="SSF90123">
    <property type="entry name" value="ABC transporter transmembrane region"/>
    <property type="match status" value="1"/>
</dbReference>
<keyword evidence="3 5" id="KW-1133">Transmembrane helix</keyword>
<protein>
    <submittedName>
        <fullName evidence="7">ABC transporter transmembrane domain-containing protein</fullName>
    </submittedName>
</protein>
<evidence type="ECO:0000256" key="2">
    <source>
        <dbReference type="ARBA" id="ARBA00022692"/>
    </source>
</evidence>